<reference evidence="4" key="2">
    <citation type="submission" date="2013-12" db="EMBL/GenBank/DDBJ databases">
        <authorList>
            <person name="Yu Y."/>
            <person name="Lee S."/>
            <person name="de Baynast K."/>
            <person name="Wissotski M."/>
            <person name="Liu L."/>
            <person name="Talag J."/>
            <person name="Goicoechea J."/>
            <person name="Angelova A."/>
            <person name="Jetty R."/>
            <person name="Kudrna D."/>
            <person name="Golser W."/>
            <person name="Rivera L."/>
            <person name="Zhang J."/>
            <person name="Wing R."/>
        </authorList>
    </citation>
    <scope>NUCLEOTIDE SEQUENCE</scope>
</reference>
<organism evidence="3 4">
    <name type="scientific">Leersia perrieri</name>
    <dbReference type="NCBI Taxonomy" id="77586"/>
    <lineage>
        <taxon>Eukaryota</taxon>
        <taxon>Viridiplantae</taxon>
        <taxon>Streptophyta</taxon>
        <taxon>Embryophyta</taxon>
        <taxon>Tracheophyta</taxon>
        <taxon>Spermatophyta</taxon>
        <taxon>Magnoliopsida</taxon>
        <taxon>Liliopsida</taxon>
        <taxon>Poales</taxon>
        <taxon>Poaceae</taxon>
        <taxon>BOP clade</taxon>
        <taxon>Oryzoideae</taxon>
        <taxon>Oryzeae</taxon>
        <taxon>Oryzinae</taxon>
        <taxon>Leersia</taxon>
    </lineage>
</organism>
<evidence type="ECO:0000313" key="3">
    <source>
        <dbReference type="EnsemblPlants" id="LPERR07G17630.1"/>
    </source>
</evidence>
<dbReference type="AlphaFoldDB" id="A0A0D9X0X6"/>
<sequence>MLFCGTGSFKDVDKDAGAGGKAAAPESAKKKKQKENPYASRGLDKFSTVVSELESRREKILRHVGDGGEHVLVRFSQSETKGWVPIVVKLPPEVEEQRKGGKKRKQATSMTSSQSSTPPTSEPVSPREDAVKATTAPAPAASTAVAPRKAVVAGERWSWSWGKNVRPRHYMPFVAVLLLASLVVFGKVFAICCTSVWWYLVPILSTSNGGEAHGARRAPAAAAPTKAVKFLGKKASDKKIVVPAHGKKGSVAGVHELISPRSHPNGKKG</sequence>
<feature type="compositionally biased region" description="Low complexity" evidence="1">
    <location>
        <begin position="132"/>
        <end position="145"/>
    </location>
</feature>
<keyword evidence="2" id="KW-0812">Transmembrane</keyword>
<feature type="region of interest" description="Disordered" evidence="1">
    <location>
        <begin position="94"/>
        <end position="145"/>
    </location>
</feature>
<reference evidence="3 4" key="1">
    <citation type="submission" date="2012-08" db="EMBL/GenBank/DDBJ databases">
        <title>Oryza genome evolution.</title>
        <authorList>
            <person name="Wing R.A."/>
        </authorList>
    </citation>
    <scope>NUCLEOTIDE SEQUENCE</scope>
</reference>
<accession>A0A0D9X0X6</accession>
<evidence type="ECO:0000256" key="2">
    <source>
        <dbReference type="SAM" id="Phobius"/>
    </source>
</evidence>
<evidence type="ECO:0008006" key="5">
    <source>
        <dbReference type="Google" id="ProtNLM"/>
    </source>
</evidence>
<evidence type="ECO:0000313" key="4">
    <source>
        <dbReference type="Proteomes" id="UP000032180"/>
    </source>
</evidence>
<protein>
    <recommendedName>
        <fullName evidence="5">ZCF37</fullName>
    </recommendedName>
</protein>
<dbReference type="PANTHER" id="PTHR35275:SF1">
    <property type="entry name" value="OS07G0585900 PROTEIN"/>
    <property type="match status" value="1"/>
</dbReference>
<feature type="transmembrane region" description="Helical" evidence="2">
    <location>
        <begin position="173"/>
        <end position="200"/>
    </location>
</feature>
<dbReference type="HOGENOM" id="CLU_085881_0_0_1"/>
<feature type="compositionally biased region" description="Low complexity" evidence="1">
    <location>
        <begin position="108"/>
        <end position="124"/>
    </location>
</feature>
<keyword evidence="2" id="KW-0472">Membrane</keyword>
<name>A0A0D9X0X6_9ORYZ</name>
<dbReference type="Gramene" id="LPERR07G17630.1">
    <property type="protein sequence ID" value="LPERR07G17630.1"/>
    <property type="gene ID" value="LPERR07G17630"/>
</dbReference>
<dbReference type="InterPro" id="IPR045880">
    <property type="entry name" value="ZCF37"/>
</dbReference>
<feature type="region of interest" description="Disordered" evidence="1">
    <location>
        <begin position="1"/>
        <end position="47"/>
    </location>
</feature>
<dbReference type="eggNOG" id="ENOG502RZXM">
    <property type="taxonomic scope" value="Eukaryota"/>
</dbReference>
<proteinExistence type="predicted"/>
<keyword evidence="4" id="KW-1185">Reference proteome</keyword>
<dbReference type="Proteomes" id="UP000032180">
    <property type="component" value="Chromosome 7"/>
</dbReference>
<dbReference type="PANTHER" id="PTHR35275">
    <property type="entry name" value="ZCF37"/>
    <property type="match status" value="1"/>
</dbReference>
<dbReference type="STRING" id="77586.A0A0D9X0X6"/>
<dbReference type="EnsemblPlants" id="LPERR07G17630.1">
    <property type="protein sequence ID" value="LPERR07G17630.1"/>
    <property type="gene ID" value="LPERR07G17630"/>
</dbReference>
<reference evidence="3" key="3">
    <citation type="submission" date="2015-04" db="UniProtKB">
        <authorList>
            <consortium name="EnsemblPlants"/>
        </authorList>
    </citation>
    <scope>IDENTIFICATION</scope>
</reference>
<evidence type="ECO:0000256" key="1">
    <source>
        <dbReference type="SAM" id="MobiDB-lite"/>
    </source>
</evidence>
<keyword evidence="2" id="KW-1133">Transmembrane helix</keyword>